<dbReference type="Gene3D" id="2.30.42.10">
    <property type="match status" value="2"/>
</dbReference>
<feature type="compositionally biased region" description="Acidic residues" evidence="4">
    <location>
        <begin position="82"/>
        <end position="91"/>
    </location>
</feature>
<evidence type="ECO:0000259" key="6">
    <source>
        <dbReference type="PROSITE" id="PS50106"/>
    </source>
</evidence>
<evidence type="ECO:0000256" key="4">
    <source>
        <dbReference type="SAM" id="MobiDB-lite"/>
    </source>
</evidence>
<dbReference type="GO" id="GO:0005886">
    <property type="term" value="C:plasma membrane"/>
    <property type="evidence" value="ECO:0007669"/>
    <property type="project" value="TreeGrafter"/>
</dbReference>
<evidence type="ECO:0000256" key="2">
    <source>
        <dbReference type="ARBA" id="ARBA00022553"/>
    </source>
</evidence>
<dbReference type="AlphaFoldDB" id="A0A452ISU5"/>
<reference evidence="7" key="2">
    <citation type="submission" date="2025-08" db="UniProtKB">
        <authorList>
            <consortium name="Ensembl"/>
        </authorList>
    </citation>
    <scope>IDENTIFICATION</scope>
</reference>
<dbReference type="Ensembl" id="ENSGAGT00000035258.1">
    <property type="protein sequence ID" value="ENSGAGP00000031093.1"/>
    <property type="gene ID" value="ENSGAGG00000022282.1"/>
</dbReference>
<feature type="compositionally biased region" description="Basic and acidic residues" evidence="4">
    <location>
        <begin position="26"/>
        <end position="48"/>
    </location>
</feature>
<evidence type="ECO:0000313" key="8">
    <source>
        <dbReference type="Proteomes" id="UP000291020"/>
    </source>
</evidence>
<feature type="region of interest" description="Disordered" evidence="4">
    <location>
        <begin position="1"/>
        <end position="91"/>
    </location>
</feature>
<dbReference type="FunFam" id="2.30.42.10:FF:000007">
    <property type="entry name" value="Amyloid beta A4 protein-binding family A member"/>
    <property type="match status" value="1"/>
</dbReference>
<dbReference type="Gene3D" id="2.30.29.30">
    <property type="entry name" value="Pleckstrin-homology domain (PH domain)/Phosphotyrosine-binding domain (PTB)"/>
    <property type="match status" value="1"/>
</dbReference>
<dbReference type="InterPro" id="IPR006020">
    <property type="entry name" value="PTB/PI_dom"/>
</dbReference>
<feature type="compositionally biased region" description="Low complexity" evidence="4">
    <location>
        <begin position="66"/>
        <end position="76"/>
    </location>
</feature>
<dbReference type="PANTHER" id="PTHR12345:SF12">
    <property type="entry name" value="AMYLOID-BETA A4 PRECURSOR PROTEIN-BINDING FAMILY A MEMBER 2"/>
    <property type="match status" value="1"/>
</dbReference>
<evidence type="ECO:0000256" key="3">
    <source>
        <dbReference type="ARBA" id="ARBA00022737"/>
    </source>
</evidence>
<dbReference type="FunFam" id="2.30.42.10:FF:000017">
    <property type="entry name" value="Amyloid beta A4 protein-binding family A member 1"/>
    <property type="match status" value="1"/>
</dbReference>
<feature type="region of interest" description="Disordered" evidence="4">
    <location>
        <begin position="243"/>
        <end position="350"/>
    </location>
</feature>
<dbReference type="Pfam" id="PF00595">
    <property type="entry name" value="PDZ"/>
    <property type="match status" value="2"/>
</dbReference>
<name>A0A452ISU5_9SAUR</name>
<reference evidence="7" key="3">
    <citation type="submission" date="2025-09" db="UniProtKB">
        <authorList>
            <consortium name="Ensembl"/>
        </authorList>
    </citation>
    <scope>IDENTIFICATION</scope>
</reference>
<sequence length="738" mass="82506">MANRKRQSTTASMLDHRVIPCPISSHHREPESEENHLPSEDYIAKEAELTAVREGSPTPVEHECNDNSGDGDSSSDYVNNTSEEEDYDEGLPEEEEGITYYIRYCPEDDSYLEGMDCNGEEYVPHEEHQVETDECQEAVEEEWTEANIQHHDESEMIEGQEYQDNCVQILEDEVSSLEIQDQEENIQYCQNEESYQDYYPPEANGNSHGMSPYRLRKEDAELEEQEEDIDQIVAEIKMSMSMSSINSTTEMSPEHVGTENVQSDYKETCPKSDAGHEGRPKSLNIPPASKHVGDMPRGFKTKSRTPEDRQKWPQEQVCNGLEQPRKQQRSDLNGPIDNNNAPETKKVSSFPSFVDVPGPCEPEDLIDGIIFAANYLGSTQLLSERNPSKNIRMMQAQEAVSRVKTSEGDSQALTEVDLFISTQRIKVLNADTQETMMDHALRTISYIADIGNIIVLMARRRMPRSASQDCIETTPGAQEGKKQYKMICHVFESEDAQLIAQSIGQAFSVAYQEFLRANGINPEDLSQKEYKYSDIINTQEMYNDDLIHFSNSENCKELQLEKQKGEILGVVIVESGWGSILPTVILANMMNGGPAARSGKLSIGDQIMSINGTSLVGLPLATCQGIIKGLKNQMQVKLNIVSCPPVTTVLIKRPDLKYQLGFSVQNGIICSLMRGGIAERGGVRVGHRIIEINGQSVVATAHEKIVQALSNSVGEIHMKTMPAAMFRLLTGQETPLYI</sequence>
<keyword evidence="3" id="KW-0677">Repeat</keyword>
<dbReference type="GO" id="GO:0007268">
    <property type="term" value="P:chemical synaptic transmission"/>
    <property type="evidence" value="ECO:0007669"/>
    <property type="project" value="TreeGrafter"/>
</dbReference>
<dbReference type="InterPro" id="IPR051230">
    <property type="entry name" value="APP-Binding"/>
</dbReference>
<reference evidence="8" key="1">
    <citation type="journal article" date="2017" name="PLoS ONE">
        <title>The Agassiz's desert tortoise genome provides a resource for the conservation of a threatened species.</title>
        <authorList>
            <person name="Tollis M."/>
            <person name="DeNardo D.F."/>
            <person name="Cornelius J.A."/>
            <person name="Dolby G.A."/>
            <person name="Edwards T."/>
            <person name="Henen B.T."/>
            <person name="Karl A.E."/>
            <person name="Murphy R.W."/>
            <person name="Kusumi K."/>
        </authorList>
    </citation>
    <scope>NUCLEOTIDE SEQUENCE [LARGE SCALE GENOMIC DNA]</scope>
</reference>
<keyword evidence="1" id="KW-0813">Transport</keyword>
<organism evidence="7 8">
    <name type="scientific">Gopherus agassizii</name>
    <name type="common">Agassiz's desert tortoise</name>
    <dbReference type="NCBI Taxonomy" id="38772"/>
    <lineage>
        <taxon>Eukaryota</taxon>
        <taxon>Metazoa</taxon>
        <taxon>Chordata</taxon>
        <taxon>Craniata</taxon>
        <taxon>Vertebrata</taxon>
        <taxon>Euteleostomi</taxon>
        <taxon>Archelosauria</taxon>
        <taxon>Testudinata</taxon>
        <taxon>Testudines</taxon>
        <taxon>Cryptodira</taxon>
        <taxon>Durocryptodira</taxon>
        <taxon>Testudinoidea</taxon>
        <taxon>Testudinidae</taxon>
        <taxon>Gopherus</taxon>
    </lineage>
</organism>
<dbReference type="CDD" id="cd06720">
    <property type="entry name" value="PDZ1_APBA1_3-like"/>
    <property type="match status" value="1"/>
</dbReference>
<dbReference type="PROSITE" id="PS01179">
    <property type="entry name" value="PID"/>
    <property type="match status" value="1"/>
</dbReference>
<keyword evidence="8" id="KW-1185">Reference proteome</keyword>
<dbReference type="CDD" id="cd01208">
    <property type="entry name" value="PTB_X11"/>
    <property type="match status" value="1"/>
</dbReference>
<dbReference type="CDD" id="cd06793">
    <property type="entry name" value="PDZ2_APBA1_3-like"/>
    <property type="match status" value="1"/>
</dbReference>
<evidence type="ECO:0000259" key="5">
    <source>
        <dbReference type="PROSITE" id="PS01179"/>
    </source>
</evidence>
<keyword evidence="2" id="KW-0597">Phosphoprotein</keyword>
<feature type="domain" description="PID" evidence="5">
    <location>
        <begin position="367"/>
        <end position="531"/>
    </location>
</feature>
<dbReference type="SMART" id="SM00228">
    <property type="entry name" value="PDZ"/>
    <property type="match status" value="2"/>
</dbReference>
<dbReference type="SMART" id="SM00462">
    <property type="entry name" value="PTB"/>
    <property type="match status" value="1"/>
</dbReference>
<evidence type="ECO:0000313" key="7">
    <source>
        <dbReference type="Ensembl" id="ENSGAGP00000031093.1"/>
    </source>
</evidence>
<dbReference type="GO" id="GO:0005737">
    <property type="term" value="C:cytoplasm"/>
    <property type="evidence" value="ECO:0007669"/>
    <property type="project" value="TreeGrafter"/>
</dbReference>
<dbReference type="Proteomes" id="UP000291020">
    <property type="component" value="Unassembled WGS sequence"/>
</dbReference>
<dbReference type="SUPFAM" id="SSF50729">
    <property type="entry name" value="PH domain-like"/>
    <property type="match status" value="1"/>
</dbReference>
<proteinExistence type="predicted"/>
<dbReference type="InterPro" id="IPR011993">
    <property type="entry name" value="PH-like_dom_sf"/>
</dbReference>
<dbReference type="PANTHER" id="PTHR12345">
    <property type="entry name" value="SYNTENIN RELATED"/>
    <property type="match status" value="1"/>
</dbReference>
<feature type="domain" description="PDZ" evidence="6">
    <location>
        <begin position="557"/>
        <end position="642"/>
    </location>
</feature>
<dbReference type="GO" id="GO:0043197">
    <property type="term" value="C:dendritic spine"/>
    <property type="evidence" value="ECO:0007669"/>
    <property type="project" value="TreeGrafter"/>
</dbReference>
<feature type="compositionally biased region" description="Polar residues" evidence="4">
    <location>
        <begin position="336"/>
        <end position="350"/>
    </location>
</feature>
<dbReference type="FunFam" id="2.30.29.30:FF:000044">
    <property type="entry name" value="amyloid beta A4 precursor protein-binding family A member 1"/>
    <property type="match status" value="1"/>
</dbReference>
<dbReference type="InterPro" id="IPR036034">
    <property type="entry name" value="PDZ_sf"/>
</dbReference>
<dbReference type="Pfam" id="PF00640">
    <property type="entry name" value="PID"/>
    <property type="match status" value="1"/>
</dbReference>
<dbReference type="GO" id="GO:0001540">
    <property type="term" value="F:amyloid-beta binding"/>
    <property type="evidence" value="ECO:0007669"/>
    <property type="project" value="TreeGrafter"/>
</dbReference>
<evidence type="ECO:0000256" key="1">
    <source>
        <dbReference type="ARBA" id="ARBA00022448"/>
    </source>
</evidence>
<accession>A0A452ISU5</accession>
<dbReference type="PROSITE" id="PS50106">
    <property type="entry name" value="PDZ"/>
    <property type="match status" value="2"/>
</dbReference>
<feature type="compositionally biased region" description="Basic and acidic residues" evidence="4">
    <location>
        <begin position="264"/>
        <end position="280"/>
    </location>
</feature>
<dbReference type="InterPro" id="IPR001478">
    <property type="entry name" value="PDZ"/>
</dbReference>
<dbReference type="SUPFAM" id="SSF50156">
    <property type="entry name" value="PDZ domain-like"/>
    <property type="match status" value="2"/>
</dbReference>
<protein>
    <submittedName>
        <fullName evidence="7">Uncharacterized protein</fullName>
    </submittedName>
</protein>
<feature type="domain" description="PDZ" evidence="6">
    <location>
        <begin position="648"/>
        <end position="724"/>
    </location>
</feature>